<dbReference type="Gene3D" id="3.20.20.70">
    <property type="entry name" value="Aldolase class I"/>
    <property type="match status" value="2"/>
</dbReference>
<dbReference type="EMBL" id="JAHQXF010000001">
    <property type="protein sequence ID" value="MBV0923308.1"/>
    <property type="molecule type" value="Genomic_DNA"/>
</dbReference>
<dbReference type="Pfam" id="PF14509">
    <property type="entry name" value="GH97_C"/>
    <property type="match status" value="1"/>
</dbReference>
<dbReference type="InterPro" id="IPR013785">
    <property type="entry name" value="Aldolase_TIM"/>
</dbReference>
<dbReference type="GO" id="GO:0030246">
    <property type="term" value="F:carbohydrate binding"/>
    <property type="evidence" value="ECO:0007669"/>
    <property type="project" value="InterPro"/>
</dbReference>
<dbReference type="Pfam" id="PF10566">
    <property type="entry name" value="Glyco_hydro_97"/>
    <property type="match status" value="1"/>
</dbReference>
<evidence type="ECO:0000313" key="3">
    <source>
        <dbReference type="EMBL" id="MBV0923308.1"/>
    </source>
</evidence>
<dbReference type="CDD" id="cd09626">
    <property type="entry name" value="DOMON_glucodextranase_like"/>
    <property type="match status" value="1"/>
</dbReference>
<dbReference type="SUPFAM" id="SSF49344">
    <property type="entry name" value="CBD9-like"/>
    <property type="match status" value="2"/>
</dbReference>
<reference evidence="3 4" key="1">
    <citation type="submission" date="2021-06" db="EMBL/GenBank/DDBJ databases">
        <title>New haloarchaea isolates fom saline soil.</title>
        <authorList>
            <person name="Duran-Viseras A."/>
            <person name="Sanchez-Porro C.S."/>
            <person name="Ventosa A."/>
        </authorList>
    </citation>
    <scope>NUCLEOTIDE SEQUENCE [LARGE SCALE GENOMIC DNA]</scope>
    <source>
        <strain evidence="3 4">JCM 183640</strain>
    </source>
</reference>
<sequence length="1595" mass="170888">MVTRRSQQTPNGVGRREFLGGVASLLAAAAYTRDVPESVAAQIMGGDDSDTRTVSSPNGNISVSVDVSGGIPTYSVDFNGTTYIKPSSLGFDFQNQATFGAGADGTSGAAISVTGSESGTETESWTPEWDQYSSVSEDYNELRLGLEETAGPGRSANLELRVFDDGLGFRFVFDDSDFAANSGKAVIISENTQVDFAGDYTCWWIENAFTNPRFESEYTESKLSEVPAGSETVRPNDDPSRKGAHMPLTVKASDSAYLSVHQADLDDYALASLAPVSDSGGTEFATQLAPLSGETKVSWTLPNATPWRTVQLGTTPGDLVESSLLPLLNEDRDDTVLPSDGNGGVDTDWLTPRKYIGIWWTMIAGNAKWEYKSDADIEANGNNPAAYIHGARTERMKRYMHFASQNGIDSVLAEGWNKGWSSYGSDAGATGSALEMGVADSYPDFDVGEITTYGSNLPNPVEFTIHNETSGNLPNYEDEILNNGIFDEYEQNGIRSIKNGYVSDPGLFGDNQSSPSHNQHCQLAVNHHRTVIEEAASERQTLEIHEGIVPTGERRTYPNVAAREVVKAQEYDGFGALGSNVGREHHVTLPFTRMLAGPTSYQPGIFDITFNDSEGDQIQTTRAKQLAMYPTYNAGIQMAADRVEAYIDEAFEVGQYVQAPSGVIDGLTTGDDWRNTFGTNYVGFDPNKHDSGSNVSFTVKNVSSAGTYDLHIRYASDAEENAPRVIDASGPQLTLNVNGSTEKINPSFTEYWDTYGVHTVSVNLMQGDNAVALEMNYDDSGETFQGDVAGLTVNTVGVTEQGADAPFPAKYTDLTDSQVANENVESKPDFKYIEDVPAGGWDDTTVVDAEIGKYVVTARQKDGEWYVGAMTDGNGRAIDVPLDFLDSQSNGWTMEMYTDEAGTDVDNDPTEIARTTSLVSSGDTVLASMARSGGTALRLVPASSEEASSLDTYAKPTQSPSYSITPDPDLDQQFISATGTNSTDFIGGTTVDIEVDGTVVATENVRLAPTGQSETFNFGYTIQTPGSYSVVLKDPQSGTELASGTVTVTPGELIAEFSDPSGDDDGPGSYTYPTNSAFEDGAFDLRSFKVYESDSDYLFSFEVANLYDSFGGDFSPHFFAVWLRDPSLPGGSVTENGDIGVSANFASGWHYRVTATGFAGSVVDAQGDDVASVDKLVNLDGNTVIVSVDKSSLSDLDIVNTEVCPVVGSEDYGGFRDVRETAQGYQFGGAKAGAVENAPGVVDMLTPPGVSQAEALAYDADDLAQLPFTPLYKDRLGDVDHVATLSDDGGDPYGPATTSDGANAFTYPSTSDITPVDHDIQQVDIYEDDSNYTFLVRLPQLRDPWGGDYGYSLQHVQLYVSDPNASSSDLYSRDGVHAYNSGEKIFAKDYHRRIVATGHASSNNVASGTLPVVEDGNWSTIADASSGVSTRGIGQFDAIEITVPRSTIPSNIREVDIVPMMFSYDSYGTAGIRKVESDANASGNYTFGGAPSSYYHTNVLDIVLPDSVSQADVLDPTAEDITDSDDFDGYDIPFVSMSETGNSLREALAGNGPVTSAHFDVVREAYESDSAVPGTGGLVPDYADLRGIASEVTER</sequence>
<accession>A0A8J8C5Z3</accession>
<dbReference type="PANTHER" id="PTHR35803">
    <property type="entry name" value="GLUCAN 1,4-ALPHA-GLUCOSIDASE SUSB-RELATED"/>
    <property type="match status" value="1"/>
</dbReference>
<dbReference type="InterPro" id="IPR019563">
    <property type="entry name" value="GH97_catalytic"/>
</dbReference>
<gene>
    <name evidence="3" type="ORF">KTS45_03775</name>
</gene>
<protein>
    <submittedName>
        <fullName evidence="3">Glycoside hydrolase family 97 catalytic domain-containing protein</fullName>
    </submittedName>
</protein>
<dbReference type="PANTHER" id="PTHR35803:SF1">
    <property type="entry name" value="GLUCAN 1,4-ALPHA-GLUCOSIDASE SUSB"/>
    <property type="match status" value="1"/>
</dbReference>
<evidence type="ECO:0000259" key="2">
    <source>
        <dbReference type="PROSITE" id="PS51175"/>
    </source>
</evidence>
<proteinExistence type="predicted"/>
<evidence type="ECO:0000313" key="4">
    <source>
        <dbReference type="Proteomes" id="UP000766550"/>
    </source>
</evidence>
<dbReference type="InterPro" id="IPR014718">
    <property type="entry name" value="GH-type_carb-bd"/>
</dbReference>
<dbReference type="Gene3D" id="2.70.98.10">
    <property type="match status" value="1"/>
</dbReference>
<dbReference type="InterPro" id="IPR006311">
    <property type="entry name" value="TAT_signal"/>
</dbReference>
<feature type="compositionally biased region" description="Polar residues" evidence="1">
    <location>
        <begin position="946"/>
        <end position="964"/>
    </location>
</feature>
<organism evidence="3 4">
    <name type="scientific">Haloarcula limicola</name>
    <dbReference type="NCBI Taxonomy" id="1429915"/>
    <lineage>
        <taxon>Archaea</taxon>
        <taxon>Methanobacteriati</taxon>
        <taxon>Methanobacteriota</taxon>
        <taxon>Stenosarchaea group</taxon>
        <taxon>Halobacteria</taxon>
        <taxon>Halobacteriales</taxon>
        <taxon>Haloarculaceae</taxon>
        <taxon>Haloarcula</taxon>
    </lineage>
</organism>
<dbReference type="InterPro" id="IPR019248">
    <property type="entry name" value="Glucodextran_C"/>
</dbReference>
<dbReference type="InterPro" id="IPR052720">
    <property type="entry name" value="Glycosyl_hydrolase_97"/>
</dbReference>
<feature type="region of interest" description="Disordered" evidence="1">
    <location>
        <begin position="222"/>
        <end position="244"/>
    </location>
</feature>
<dbReference type="InterPro" id="IPR029486">
    <property type="entry name" value="GH97_N"/>
</dbReference>
<dbReference type="SUPFAM" id="SSF49785">
    <property type="entry name" value="Galactose-binding domain-like"/>
    <property type="match status" value="1"/>
</dbReference>
<dbReference type="InterPro" id="IPR005084">
    <property type="entry name" value="CBM6"/>
</dbReference>
<name>A0A8J8C5Z3_9EURY</name>
<dbReference type="GO" id="GO:0016787">
    <property type="term" value="F:hydrolase activity"/>
    <property type="evidence" value="ECO:0007669"/>
    <property type="project" value="UniProtKB-KW"/>
</dbReference>
<comment type="caution">
    <text evidence="3">The sequence shown here is derived from an EMBL/GenBank/DDBJ whole genome shotgun (WGS) entry which is preliminary data.</text>
</comment>
<evidence type="ECO:0000256" key="1">
    <source>
        <dbReference type="SAM" id="MobiDB-lite"/>
    </source>
</evidence>
<dbReference type="PROSITE" id="PS51175">
    <property type="entry name" value="CBM6"/>
    <property type="match status" value="1"/>
</dbReference>
<dbReference type="Proteomes" id="UP000766550">
    <property type="component" value="Unassembled WGS sequence"/>
</dbReference>
<dbReference type="InterPro" id="IPR008979">
    <property type="entry name" value="Galactose-bd-like_sf"/>
</dbReference>
<keyword evidence="3" id="KW-0378">Hydrolase</keyword>
<keyword evidence="4" id="KW-1185">Reference proteome</keyword>
<dbReference type="PROSITE" id="PS51318">
    <property type="entry name" value="TAT"/>
    <property type="match status" value="1"/>
</dbReference>
<dbReference type="Gene3D" id="2.60.120.260">
    <property type="entry name" value="Galactose-binding domain-like"/>
    <property type="match status" value="1"/>
</dbReference>
<dbReference type="Pfam" id="PF09985">
    <property type="entry name" value="Glucodextran_C"/>
    <property type="match status" value="2"/>
</dbReference>
<dbReference type="Pfam" id="PF14508">
    <property type="entry name" value="GH97_N"/>
    <property type="match status" value="1"/>
</dbReference>
<feature type="domain" description="CBM6" evidence="2">
    <location>
        <begin position="655"/>
        <end position="792"/>
    </location>
</feature>
<feature type="region of interest" description="Disordered" evidence="1">
    <location>
        <begin position="946"/>
        <end position="966"/>
    </location>
</feature>
<dbReference type="OrthoDB" id="18576at2157"/>
<dbReference type="InterPro" id="IPR029483">
    <property type="entry name" value="GH97_C"/>
</dbReference>
<dbReference type="Gene3D" id="2.60.40.1190">
    <property type="match status" value="2"/>
</dbReference>